<gene>
    <name evidence="1" type="ORF">N5D11_13595</name>
</gene>
<proteinExistence type="predicted"/>
<accession>A0AA42LFH8</accession>
<evidence type="ECO:0000313" key="2">
    <source>
        <dbReference type="Proteomes" id="UP001161099"/>
    </source>
</evidence>
<sequence>MSMGHVYDVPKEIATIQTHWGEQTQLAFAGNTFEFMPLKATPETAAAFGMTLVKAGQAVEVQATQKKLSQIEYHDGMLAGHFFPYDPTQINLATKTLYPFVITDLEHHDFSHVFASTDPNQLSLVISAGRYFPKNLLD</sequence>
<organism evidence="1 2">
    <name type="scientific">Acinetobacter johnsonii</name>
    <dbReference type="NCBI Taxonomy" id="40214"/>
    <lineage>
        <taxon>Bacteria</taxon>
        <taxon>Pseudomonadati</taxon>
        <taxon>Pseudomonadota</taxon>
        <taxon>Gammaproteobacteria</taxon>
        <taxon>Moraxellales</taxon>
        <taxon>Moraxellaceae</taxon>
        <taxon>Acinetobacter</taxon>
    </lineage>
</organism>
<reference evidence="1" key="1">
    <citation type="submission" date="2022-09" db="EMBL/GenBank/DDBJ databases">
        <title>Intensive care unit water sources are persistently colonized with multi-drug resistant bacteria and are the site of extensive horizontal gene transfer of antibiotic resistance genes.</title>
        <authorList>
            <person name="Diorio-Toth L."/>
        </authorList>
    </citation>
    <scope>NUCLEOTIDE SEQUENCE</scope>
    <source>
        <strain evidence="1">GD03851</strain>
    </source>
</reference>
<dbReference type="AlphaFoldDB" id="A0AA42LFH8"/>
<protein>
    <submittedName>
        <fullName evidence="1">Uncharacterized protein</fullName>
    </submittedName>
</protein>
<evidence type="ECO:0000313" key="1">
    <source>
        <dbReference type="EMBL" id="MDH0657134.1"/>
    </source>
</evidence>
<dbReference type="Proteomes" id="UP001161099">
    <property type="component" value="Unassembled WGS sequence"/>
</dbReference>
<dbReference type="RefSeq" id="WP_279698839.1">
    <property type="nucleotide sequence ID" value="NZ_JAOCDR010000041.1"/>
</dbReference>
<comment type="caution">
    <text evidence="1">The sequence shown here is derived from an EMBL/GenBank/DDBJ whole genome shotgun (WGS) entry which is preliminary data.</text>
</comment>
<dbReference type="EMBL" id="JAOCDR010000041">
    <property type="protein sequence ID" value="MDH0657134.1"/>
    <property type="molecule type" value="Genomic_DNA"/>
</dbReference>
<name>A0AA42LFH8_ACIJO</name>